<comment type="caution">
    <text evidence="1">The sequence shown here is derived from an EMBL/GenBank/DDBJ whole genome shotgun (WGS) entry which is preliminary data.</text>
</comment>
<keyword evidence="2" id="KW-1185">Reference proteome</keyword>
<dbReference type="Proteomes" id="UP000789920">
    <property type="component" value="Unassembled WGS sequence"/>
</dbReference>
<accession>A0ACA9LY57</accession>
<name>A0ACA9LY57_9GLOM</name>
<protein>
    <submittedName>
        <fullName evidence="1">215_t:CDS:1</fullName>
    </submittedName>
</protein>
<dbReference type="EMBL" id="CAJVQC010005781">
    <property type="protein sequence ID" value="CAG8558710.1"/>
    <property type="molecule type" value="Genomic_DNA"/>
</dbReference>
<evidence type="ECO:0000313" key="1">
    <source>
        <dbReference type="EMBL" id="CAG8558710.1"/>
    </source>
</evidence>
<proteinExistence type="predicted"/>
<organism evidence="1 2">
    <name type="scientific">Racocetra persica</name>
    <dbReference type="NCBI Taxonomy" id="160502"/>
    <lineage>
        <taxon>Eukaryota</taxon>
        <taxon>Fungi</taxon>
        <taxon>Fungi incertae sedis</taxon>
        <taxon>Mucoromycota</taxon>
        <taxon>Glomeromycotina</taxon>
        <taxon>Glomeromycetes</taxon>
        <taxon>Diversisporales</taxon>
        <taxon>Gigasporaceae</taxon>
        <taxon>Racocetra</taxon>
    </lineage>
</organism>
<gene>
    <name evidence="1" type="ORF">RPERSI_LOCUS4273</name>
</gene>
<sequence>MELDNSEKNKVEINPQTNQEIFDIKVFEDGSKIGQSIFDNVDYISINDDIETSSILSVQSPKDRSSFYLNDDDTTNLYDINDVDLINFNALQKDIEAFFKQSCSSIFRIDQNMSNHTPYLAIMKDGSEYVVRLSSPINKFHKYSKAYTSKRLQSEASIINYVAKHTDIPVPEIYYWNDDNDNVIGTDFVIMKHLRGVPLYNEWPDLTFEEKQDVLLQIIDILMKLKNLQFPKIGSLYSNECKANDQVVVGECIFHAFMLSGRDETKNANFGPFTTTRDFLQAALDKEIKFLDGQGGECKELWCPVQRQLAELFYNHFSDKYHDDTFVLCPSELTASKILLDRDFDNKIFISGLLAWDCTGSLPMECLFQNPTWITNNNTDSLKYSDERKSDNLQLQYFFCQELYSRDPDIEFICRDEARILFFTIILRHFLYPWSMSEFMQELHETIEEEMETEWTKYDEEEGYIRCNDASKYNFNEIECERISNLEIFGEDEREYENIQGDKQS</sequence>
<reference evidence="1" key="1">
    <citation type="submission" date="2021-06" db="EMBL/GenBank/DDBJ databases">
        <authorList>
            <person name="Kallberg Y."/>
            <person name="Tangrot J."/>
            <person name="Rosling A."/>
        </authorList>
    </citation>
    <scope>NUCLEOTIDE SEQUENCE</scope>
    <source>
        <strain evidence="1">MA461A</strain>
    </source>
</reference>
<evidence type="ECO:0000313" key="2">
    <source>
        <dbReference type="Proteomes" id="UP000789920"/>
    </source>
</evidence>